<evidence type="ECO:0000313" key="6">
    <source>
        <dbReference type="EMBL" id="PNS09131.1"/>
    </source>
</evidence>
<reference evidence="6 7" key="1">
    <citation type="submission" date="2017-08" db="EMBL/GenBank/DDBJ databases">
        <title>Lysobacter sylvestris genome.</title>
        <authorList>
            <person name="Zhang D.-C."/>
            <person name="Albuquerque L."/>
            <person name="Franca L."/>
            <person name="Froufe H.J.C."/>
            <person name="Barroso C."/>
            <person name="Egas C."/>
            <person name="Da Costa M."/>
            <person name="Margesin R."/>
        </authorList>
    </citation>
    <scope>NUCLEOTIDE SEQUENCE [LARGE SCALE GENOMIC DNA]</scope>
    <source>
        <strain evidence="6 7">AM20-91</strain>
    </source>
</reference>
<accession>A0A2K1Q2C0</accession>
<feature type="transmembrane region" description="Helical" evidence="4">
    <location>
        <begin position="51"/>
        <end position="69"/>
    </location>
</feature>
<dbReference type="EMBL" id="NPZB01000001">
    <property type="protein sequence ID" value="PNS09131.1"/>
    <property type="molecule type" value="Genomic_DNA"/>
</dbReference>
<proteinExistence type="predicted"/>
<dbReference type="PANTHER" id="PTHR24421">
    <property type="entry name" value="NITRATE/NITRITE SENSOR PROTEIN NARX-RELATED"/>
    <property type="match status" value="1"/>
</dbReference>
<keyword evidence="4" id="KW-0472">Membrane</keyword>
<keyword evidence="4" id="KW-0812">Transmembrane</keyword>
<dbReference type="GO" id="GO:0000155">
    <property type="term" value="F:phosphorelay sensor kinase activity"/>
    <property type="evidence" value="ECO:0007669"/>
    <property type="project" value="InterPro"/>
</dbReference>
<feature type="transmembrane region" description="Helical" evidence="4">
    <location>
        <begin position="104"/>
        <end position="129"/>
    </location>
</feature>
<dbReference type="Pfam" id="PF02518">
    <property type="entry name" value="HATPase_c"/>
    <property type="match status" value="1"/>
</dbReference>
<protein>
    <submittedName>
        <fullName evidence="6">Signal transduction histidine kinase</fullName>
    </submittedName>
</protein>
<evidence type="ECO:0000256" key="3">
    <source>
        <dbReference type="ARBA" id="ARBA00023012"/>
    </source>
</evidence>
<keyword evidence="7" id="KW-1185">Reference proteome</keyword>
<keyword evidence="3" id="KW-0902">Two-component regulatory system</keyword>
<feature type="transmembrane region" description="Helical" evidence="4">
    <location>
        <begin position="81"/>
        <end position="98"/>
    </location>
</feature>
<keyword evidence="4" id="KW-1133">Transmembrane helix</keyword>
<keyword evidence="1" id="KW-0808">Transferase</keyword>
<dbReference type="Gene3D" id="1.20.5.1930">
    <property type="match status" value="1"/>
</dbReference>
<evidence type="ECO:0000313" key="7">
    <source>
        <dbReference type="Proteomes" id="UP000236220"/>
    </source>
</evidence>
<dbReference type="InterPro" id="IPR036890">
    <property type="entry name" value="HATPase_C_sf"/>
</dbReference>
<dbReference type="Gene3D" id="3.30.565.10">
    <property type="entry name" value="Histidine kinase-like ATPase, C-terminal domain"/>
    <property type="match status" value="1"/>
</dbReference>
<dbReference type="AlphaFoldDB" id="A0A2K1Q2C0"/>
<dbReference type="GO" id="GO:0016020">
    <property type="term" value="C:membrane"/>
    <property type="evidence" value="ECO:0007669"/>
    <property type="project" value="InterPro"/>
</dbReference>
<dbReference type="SUPFAM" id="SSF55874">
    <property type="entry name" value="ATPase domain of HSP90 chaperone/DNA topoisomerase II/histidine kinase"/>
    <property type="match status" value="1"/>
</dbReference>
<sequence length="380" mass="41979">MQALRAMFTPAPDSLVARDLARGHPLWSHAIQLLWSSWIFIIPIFEDHGYTFRWLVLTLASYPVFLFLYAKCCTGTPRAAGWYAVAMLAMCLVLMPWYPGGLSYFVFGCIMLSCGLMRPIQYGLALLFFNTLCIAEGRWLHYPWSALAWLPITTVIIGILVQFERSNARKNAELALSHAEVKRIAAFAERERIGRDLHDLLGHTLSIIALKSELAGKLVERDPHTARREIDDVARIARETLSEVRATVSGMRNAVLLAELASARVLLGADNIHMVATMDEIALKPDAESALAMSLREAITNVQRHAGARHVEVRLQRNDDGVAMEISDDGRGGTLRAGNGLTGMRERLEAHGGSLELPGNSGRSERGTTLVARLPARCLA</sequence>
<dbReference type="SMART" id="SM00387">
    <property type="entry name" value="HATPase_c"/>
    <property type="match status" value="1"/>
</dbReference>
<feature type="transmembrane region" description="Helical" evidence="4">
    <location>
        <begin position="26"/>
        <end position="45"/>
    </location>
</feature>
<dbReference type="InterPro" id="IPR003594">
    <property type="entry name" value="HATPase_dom"/>
</dbReference>
<dbReference type="Pfam" id="PF07730">
    <property type="entry name" value="HisKA_3"/>
    <property type="match status" value="1"/>
</dbReference>
<dbReference type="RefSeq" id="WP_240600079.1">
    <property type="nucleotide sequence ID" value="NZ_NPZB01000001.1"/>
</dbReference>
<keyword evidence="2 6" id="KW-0418">Kinase</keyword>
<evidence type="ECO:0000256" key="4">
    <source>
        <dbReference type="SAM" id="Phobius"/>
    </source>
</evidence>
<dbReference type="GO" id="GO:0046983">
    <property type="term" value="F:protein dimerization activity"/>
    <property type="evidence" value="ECO:0007669"/>
    <property type="project" value="InterPro"/>
</dbReference>
<organism evidence="6 7">
    <name type="scientific">Solilutibacter silvestris</name>
    <dbReference type="NCBI Taxonomy" id="1645665"/>
    <lineage>
        <taxon>Bacteria</taxon>
        <taxon>Pseudomonadati</taxon>
        <taxon>Pseudomonadota</taxon>
        <taxon>Gammaproteobacteria</taxon>
        <taxon>Lysobacterales</taxon>
        <taxon>Lysobacteraceae</taxon>
        <taxon>Solilutibacter</taxon>
    </lineage>
</organism>
<dbReference type="PANTHER" id="PTHR24421:SF63">
    <property type="entry name" value="SENSOR HISTIDINE KINASE DESK"/>
    <property type="match status" value="1"/>
</dbReference>
<comment type="caution">
    <text evidence="6">The sequence shown here is derived from an EMBL/GenBank/DDBJ whole genome shotgun (WGS) entry which is preliminary data.</text>
</comment>
<dbReference type="CDD" id="cd16917">
    <property type="entry name" value="HATPase_UhpB-NarQ-NarX-like"/>
    <property type="match status" value="1"/>
</dbReference>
<dbReference type="InterPro" id="IPR050482">
    <property type="entry name" value="Sensor_HK_TwoCompSys"/>
</dbReference>
<evidence type="ECO:0000256" key="1">
    <source>
        <dbReference type="ARBA" id="ARBA00022679"/>
    </source>
</evidence>
<evidence type="ECO:0000259" key="5">
    <source>
        <dbReference type="SMART" id="SM00387"/>
    </source>
</evidence>
<name>A0A2K1Q2C0_9GAMM</name>
<dbReference type="Proteomes" id="UP000236220">
    <property type="component" value="Unassembled WGS sequence"/>
</dbReference>
<gene>
    <name evidence="6" type="ORF">Lysil_0760</name>
</gene>
<feature type="transmembrane region" description="Helical" evidence="4">
    <location>
        <begin position="141"/>
        <end position="161"/>
    </location>
</feature>
<feature type="domain" description="Histidine kinase/HSP90-like ATPase" evidence="5">
    <location>
        <begin position="286"/>
        <end position="378"/>
    </location>
</feature>
<evidence type="ECO:0000256" key="2">
    <source>
        <dbReference type="ARBA" id="ARBA00022777"/>
    </source>
</evidence>
<dbReference type="InterPro" id="IPR011712">
    <property type="entry name" value="Sig_transdc_His_kin_sub3_dim/P"/>
</dbReference>